<dbReference type="EMBL" id="CAJMWV010002664">
    <property type="protein sequence ID" value="CAE6467918.1"/>
    <property type="molecule type" value="Genomic_DNA"/>
</dbReference>
<dbReference type="Proteomes" id="UP000663831">
    <property type="component" value="Unassembled WGS sequence"/>
</dbReference>
<dbReference type="Pfam" id="PF16335">
    <property type="entry name" value="GtaA_6_Hairpin"/>
    <property type="match status" value="1"/>
</dbReference>
<organism evidence="3 4">
    <name type="scientific">Rhizoctonia solani</name>
    <dbReference type="NCBI Taxonomy" id="456999"/>
    <lineage>
        <taxon>Eukaryota</taxon>
        <taxon>Fungi</taxon>
        <taxon>Dikarya</taxon>
        <taxon>Basidiomycota</taxon>
        <taxon>Agaricomycotina</taxon>
        <taxon>Agaricomycetes</taxon>
        <taxon>Cantharellales</taxon>
        <taxon>Ceratobasidiaceae</taxon>
        <taxon>Rhizoctonia</taxon>
    </lineage>
</organism>
<dbReference type="PANTHER" id="PTHR31987:SF1">
    <property type="entry name" value="GLUTAMINASE A"/>
    <property type="match status" value="1"/>
</dbReference>
<dbReference type="PANTHER" id="PTHR31987">
    <property type="entry name" value="GLUTAMINASE A-RELATED"/>
    <property type="match status" value="1"/>
</dbReference>
<feature type="domain" description="Glutaminase A central" evidence="1">
    <location>
        <begin position="144"/>
        <end position="248"/>
    </location>
</feature>
<dbReference type="InterPro" id="IPR052743">
    <property type="entry name" value="Glutaminase_GtaA"/>
</dbReference>
<protein>
    <submittedName>
        <fullName evidence="3">Uncharacterized protein</fullName>
    </submittedName>
</protein>
<sequence length="255" mass="28418">MTLQNPSIYTESRQRAQWGGGTTWQTGQDIVVRQQFLSTDKLANTQDINFRKVSDNWPVMAFAQDLGIVTSGYTGRANFVLGHLRDPVVQYQTPTSPEARSLYSMSKFLTEEDALKFALNNWVPATKTSARFTARLIKEGEGISPDYMGVLSASTFQAFASMEFTVSTATKSIQDPKLFIKDSAVQEDGSSMPGAFTSVNSLYSIMPMFIYTNPRLGNYGLRSLLEYAKFYNQSFAAHDIGLRYGEAVVNPNRTD</sequence>
<dbReference type="InterPro" id="IPR033433">
    <property type="entry name" value="GtaA_N"/>
</dbReference>
<dbReference type="AlphaFoldDB" id="A0A8H3BX89"/>
<evidence type="ECO:0000313" key="3">
    <source>
        <dbReference type="EMBL" id="CAE6467918.1"/>
    </source>
</evidence>
<evidence type="ECO:0000313" key="4">
    <source>
        <dbReference type="Proteomes" id="UP000663831"/>
    </source>
</evidence>
<name>A0A8H3BX89_9AGAM</name>
<accession>A0A8H3BX89</accession>
<reference evidence="3" key="1">
    <citation type="submission" date="2021-01" db="EMBL/GenBank/DDBJ databases">
        <authorList>
            <person name="Kaushik A."/>
        </authorList>
    </citation>
    <scope>NUCLEOTIDE SEQUENCE</scope>
    <source>
        <strain evidence="3">AG3-1AP</strain>
    </source>
</reference>
<comment type="caution">
    <text evidence="3">The sequence shown here is derived from an EMBL/GenBank/DDBJ whole genome shotgun (WGS) entry which is preliminary data.</text>
</comment>
<gene>
    <name evidence="3" type="ORF">RDB_LOCUS83115</name>
</gene>
<proteinExistence type="predicted"/>
<feature type="non-terminal residue" evidence="3">
    <location>
        <position position="1"/>
    </location>
</feature>
<feature type="domain" description="Glutaminase A N-terminal" evidence="2">
    <location>
        <begin position="3"/>
        <end position="136"/>
    </location>
</feature>
<evidence type="ECO:0000259" key="1">
    <source>
        <dbReference type="Pfam" id="PF16335"/>
    </source>
</evidence>
<dbReference type="Pfam" id="PF17168">
    <property type="entry name" value="DUF5127"/>
    <property type="match status" value="1"/>
</dbReference>
<evidence type="ECO:0000259" key="2">
    <source>
        <dbReference type="Pfam" id="PF17168"/>
    </source>
</evidence>
<dbReference type="InterPro" id="IPR032514">
    <property type="entry name" value="GtaA_central"/>
</dbReference>